<dbReference type="OrthoDB" id="1434713at2759"/>
<dbReference type="EMBL" id="DF974287">
    <property type="protein sequence ID" value="GAU47160.1"/>
    <property type="molecule type" value="Genomic_DNA"/>
</dbReference>
<organism evidence="3 4">
    <name type="scientific">Trifolium subterraneum</name>
    <name type="common">Subterranean clover</name>
    <dbReference type="NCBI Taxonomy" id="3900"/>
    <lineage>
        <taxon>Eukaryota</taxon>
        <taxon>Viridiplantae</taxon>
        <taxon>Streptophyta</taxon>
        <taxon>Embryophyta</taxon>
        <taxon>Tracheophyta</taxon>
        <taxon>Spermatophyta</taxon>
        <taxon>Magnoliopsida</taxon>
        <taxon>eudicotyledons</taxon>
        <taxon>Gunneridae</taxon>
        <taxon>Pentapetalae</taxon>
        <taxon>rosids</taxon>
        <taxon>fabids</taxon>
        <taxon>Fabales</taxon>
        <taxon>Fabaceae</taxon>
        <taxon>Papilionoideae</taxon>
        <taxon>50 kb inversion clade</taxon>
        <taxon>NPAAA clade</taxon>
        <taxon>Hologalegina</taxon>
        <taxon>IRL clade</taxon>
        <taxon>Trifolieae</taxon>
        <taxon>Trifolium</taxon>
    </lineage>
</organism>
<gene>
    <name evidence="3" type="ORF">TSUD_287430</name>
</gene>
<accession>A0A2Z6PBC7</accession>
<evidence type="ECO:0000313" key="4">
    <source>
        <dbReference type="Proteomes" id="UP000242715"/>
    </source>
</evidence>
<dbReference type="InterPro" id="IPR013955">
    <property type="entry name" value="Rep_factor-A_C"/>
</dbReference>
<sequence length="277" mass="30764">MAAVITPVSAIVGGRINFKLKVRLIHMWSVPGYHKPAEDQYIIDHVVEKDPIKENAKNGRKMKLIDMTLEDPEIADKEVQLSQGVSLTAGSQPLPLADDMLTTKMMTIEDLIESSEECYAVVLARICEIESNRNWYYEACTKCKTSISVIAGKLYYEKCAKTRTAVPRIKLPVQVMDATDSTTFVLFDRNVTQYVGRTVQDLIESNSQVTNDEEEAAYNEVVINLADNGLTGLPLLEQGDSTKTDVVEKEGDATPMSKPTGKRSSGRQCRICCNCEC</sequence>
<dbReference type="PANTHER" id="PTHR47165:SF4">
    <property type="entry name" value="OS03G0429900 PROTEIN"/>
    <property type="match status" value="1"/>
</dbReference>
<proteinExistence type="predicted"/>
<name>A0A2Z6PBC7_TRISU</name>
<evidence type="ECO:0000256" key="1">
    <source>
        <dbReference type="SAM" id="MobiDB-lite"/>
    </source>
</evidence>
<feature type="domain" description="Replication factor A C-terminal" evidence="2">
    <location>
        <begin position="119"/>
        <end position="214"/>
    </location>
</feature>
<dbReference type="Pfam" id="PF08646">
    <property type="entry name" value="Rep_fac-A_C"/>
    <property type="match status" value="1"/>
</dbReference>
<keyword evidence="4" id="KW-1185">Reference proteome</keyword>
<dbReference type="AlphaFoldDB" id="A0A2Z6PBC7"/>
<dbReference type="PANTHER" id="PTHR47165">
    <property type="entry name" value="OS03G0429900 PROTEIN"/>
    <property type="match status" value="1"/>
</dbReference>
<feature type="compositionally biased region" description="Basic and acidic residues" evidence="1">
    <location>
        <begin position="241"/>
        <end position="252"/>
    </location>
</feature>
<feature type="region of interest" description="Disordered" evidence="1">
    <location>
        <begin position="241"/>
        <end position="266"/>
    </location>
</feature>
<protein>
    <recommendedName>
        <fullName evidence="2">Replication factor A C-terminal domain-containing protein</fullName>
    </recommendedName>
</protein>
<dbReference type="Gene3D" id="2.40.50.140">
    <property type="entry name" value="Nucleic acid-binding proteins"/>
    <property type="match status" value="1"/>
</dbReference>
<evidence type="ECO:0000259" key="2">
    <source>
        <dbReference type="Pfam" id="PF08646"/>
    </source>
</evidence>
<dbReference type="Proteomes" id="UP000242715">
    <property type="component" value="Unassembled WGS sequence"/>
</dbReference>
<reference evidence="4" key="1">
    <citation type="journal article" date="2017" name="Front. Plant Sci.">
        <title>Climate Clever Clovers: New Paradigm to Reduce the Environmental Footprint of Ruminants by Breeding Low Methanogenic Forages Utilizing Haplotype Variation.</title>
        <authorList>
            <person name="Kaur P."/>
            <person name="Appels R."/>
            <person name="Bayer P.E."/>
            <person name="Keeble-Gagnere G."/>
            <person name="Wang J."/>
            <person name="Hirakawa H."/>
            <person name="Shirasawa K."/>
            <person name="Vercoe P."/>
            <person name="Stefanova K."/>
            <person name="Durmic Z."/>
            <person name="Nichols P."/>
            <person name="Revell C."/>
            <person name="Isobe S.N."/>
            <person name="Edwards D."/>
            <person name="Erskine W."/>
        </authorList>
    </citation>
    <scope>NUCLEOTIDE SEQUENCE [LARGE SCALE GENOMIC DNA]</scope>
    <source>
        <strain evidence="4">cv. Daliak</strain>
    </source>
</reference>
<dbReference type="InterPro" id="IPR012340">
    <property type="entry name" value="NA-bd_OB-fold"/>
</dbReference>
<evidence type="ECO:0000313" key="3">
    <source>
        <dbReference type="EMBL" id="GAU47160.1"/>
    </source>
</evidence>
<dbReference type="SUPFAM" id="SSF50249">
    <property type="entry name" value="Nucleic acid-binding proteins"/>
    <property type="match status" value="1"/>
</dbReference>